<sequence length="166" mass="18511">MARRFRGSEEVKVDAKGRVSIPAKFRRIFEASDPDFEAGKRAQLVIVHGTRDWNWLQLFTIEAMEEIEDGIARMPRGSAARNLLENIYQGHADEAEIDGDGRLVLPQKLREKIGLTDSAFFISAGDSLKVWTPEAHAEEERALEARVPELEPGADPLSLLSLAEEG</sequence>
<dbReference type="GO" id="GO:0003700">
    <property type="term" value="F:DNA-binding transcription factor activity"/>
    <property type="evidence" value="ECO:0007669"/>
    <property type="project" value="UniProtKB-UniRule"/>
</dbReference>
<feature type="region of interest" description="Disordered" evidence="8">
    <location>
        <begin position="143"/>
        <end position="166"/>
    </location>
</feature>
<dbReference type="EMBL" id="WMIF01000011">
    <property type="protein sequence ID" value="MTH34830.1"/>
    <property type="molecule type" value="Genomic_DNA"/>
</dbReference>
<dbReference type="InterPro" id="IPR020603">
    <property type="entry name" value="MraZ_dom"/>
</dbReference>
<keyword evidence="6 7" id="KW-0804">Transcription</keyword>
<evidence type="ECO:0000259" key="9">
    <source>
        <dbReference type="PROSITE" id="PS51740"/>
    </source>
</evidence>
<dbReference type="HAMAP" id="MF_01008">
    <property type="entry name" value="MraZ"/>
    <property type="match status" value="1"/>
</dbReference>
<accession>A0A844H5W8</accession>
<keyword evidence="5 7" id="KW-0238">DNA-binding</keyword>
<dbReference type="Gene3D" id="3.40.1550.20">
    <property type="entry name" value="Transcriptional regulator MraZ domain"/>
    <property type="match status" value="1"/>
</dbReference>
<dbReference type="InterPro" id="IPR007159">
    <property type="entry name" value="SpoVT-AbrB_dom"/>
</dbReference>
<dbReference type="GO" id="GO:2000143">
    <property type="term" value="P:negative regulation of DNA-templated transcription initiation"/>
    <property type="evidence" value="ECO:0007669"/>
    <property type="project" value="TreeGrafter"/>
</dbReference>
<dbReference type="Proteomes" id="UP000442533">
    <property type="component" value="Unassembled WGS sequence"/>
</dbReference>
<dbReference type="GO" id="GO:0005737">
    <property type="term" value="C:cytoplasm"/>
    <property type="evidence" value="ECO:0007669"/>
    <property type="project" value="UniProtKB-UniRule"/>
</dbReference>
<dbReference type="InterPro" id="IPR035642">
    <property type="entry name" value="MraZ_N"/>
</dbReference>
<dbReference type="CDD" id="cd16320">
    <property type="entry name" value="MraZ_N"/>
    <property type="match status" value="1"/>
</dbReference>
<dbReference type="GO" id="GO:0009295">
    <property type="term" value="C:nucleoid"/>
    <property type="evidence" value="ECO:0007669"/>
    <property type="project" value="UniProtKB-SubCell"/>
</dbReference>
<evidence type="ECO:0000256" key="6">
    <source>
        <dbReference type="ARBA" id="ARBA00023163"/>
    </source>
</evidence>
<dbReference type="InterPro" id="IPR038619">
    <property type="entry name" value="MraZ_sf"/>
</dbReference>
<organism evidence="10 11">
    <name type="scientific">Paracoccus limosus</name>
    <dbReference type="NCBI Taxonomy" id="913252"/>
    <lineage>
        <taxon>Bacteria</taxon>
        <taxon>Pseudomonadati</taxon>
        <taxon>Pseudomonadota</taxon>
        <taxon>Alphaproteobacteria</taxon>
        <taxon>Rhodobacterales</taxon>
        <taxon>Paracoccaceae</taxon>
        <taxon>Paracoccus</taxon>
    </lineage>
</organism>
<keyword evidence="11" id="KW-1185">Reference proteome</keyword>
<keyword evidence="3" id="KW-0677">Repeat</keyword>
<evidence type="ECO:0000256" key="1">
    <source>
        <dbReference type="ARBA" id="ARBA00013860"/>
    </source>
</evidence>
<dbReference type="OrthoDB" id="9807753at2"/>
<comment type="similarity">
    <text evidence="7">Belongs to the MraZ family.</text>
</comment>
<evidence type="ECO:0000256" key="4">
    <source>
        <dbReference type="ARBA" id="ARBA00023015"/>
    </source>
</evidence>
<feature type="domain" description="SpoVT-AbrB" evidence="9">
    <location>
        <begin position="92"/>
        <end position="135"/>
    </location>
</feature>
<evidence type="ECO:0000256" key="7">
    <source>
        <dbReference type="HAMAP-Rule" id="MF_01008"/>
    </source>
</evidence>
<dbReference type="GO" id="GO:0000976">
    <property type="term" value="F:transcription cis-regulatory region binding"/>
    <property type="evidence" value="ECO:0007669"/>
    <property type="project" value="TreeGrafter"/>
</dbReference>
<keyword evidence="4 7" id="KW-0805">Transcription regulation</keyword>
<comment type="subunit">
    <text evidence="7">Forms oligomers.</text>
</comment>
<dbReference type="InterPro" id="IPR037914">
    <property type="entry name" value="SpoVT-AbrB_sf"/>
</dbReference>
<dbReference type="PANTHER" id="PTHR34701:SF1">
    <property type="entry name" value="TRANSCRIPTIONAL REGULATOR MRAZ"/>
    <property type="match status" value="1"/>
</dbReference>
<evidence type="ECO:0000256" key="8">
    <source>
        <dbReference type="SAM" id="MobiDB-lite"/>
    </source>
</evidence>
<dbReference type="SUPFAM" id="SSF89447">
    <property type="entry name" value="AbrB/MazE/MraZ-like"/>
    <property type="match status" value="1"/>
</dbReference>
<evidence type="ECO:0000256" key="2">
    <source>
        <dbReference type="ARBA" id="ARBA00022490"/>
    </source>
</evidence>
<dbReference type="CDD" id="cd16321">
    <property type="entry name" value="MraZ_C"/>
    <property type="match status" value="1"/>
</dbReference>
<comment type="subcellular location">
    <subcellularLocation>
        <location evidence="7">Cytoplasm</location>
        <location evidence="7">Nucleoid</location>
    </subcellularLocation>
</comment>
<dbReference type="AlphaFoldDB" id="A0A844H5W8"/>
<reference evidence="10 11" key="1">
    <citation type="submission" date="2019-11" db="EMBL/GenBank/DDBJ databases">
        <authorList>
            <person name="Dong K."/>
        </authorList>
    </citation>
    <scope>NUCLEOTIDE SEQUENCE [LARGE SCALE GENOMIC DNA]</scope>
    <source>
        <strain evidence="10 11">JCM 17370</strain>
    </source>
</reference>
<dbReference type="Pfam" id="PF02381">
    <property type="entry name" value="MraZ"/>
    <property type="match status" value="2"/>
</dbReference>
<feature type="domain" description="SpoVT-AbrB" evidence="9">
    <location>
        <begin position="8"/>
        <end position="63"/>
    </location>
</feature>
<protein>
    <recommendedName>
        <fullName evidence="1 7">Transcriptional regulator MraZ</fullName>
    </recommendedName>
</protein>
<evidence type="ECO:0000256" key="3">
    <source>
        <dbReference type="ARBA" id="ARBA00022737"/>
    </source>
</evidence>
<keyword evidence="2 7" id="KW-0963">Cytoplasm</keyword>
<dbReference type="RefSeq" id="WP_155064385.1">
    <property type="nucleotide sequence ID" value="NZ_WMIF01000011.1"/>
</dbReference>
<dbReference type="InterPro" id="IPR003444">
    <property type="entry name" value="MraZ"/>
</dbReference>
<comment type="caution">
    <text evidence="10">The sequence shown here is derived from an EMBL/GenBank/DDBJ whole genome shotgun (WGS) entry which is preliminary data.</text>
</comment>
<dbReference type="PANTHER" id="PTHR34701">
    <property type="entry name" value="TRANSCRIPTIONAL REGULATOR MRAZ"/>
    <property type="match status" value="1"/>
</dbReference>
<gene>
    <name evidence="7 10" type="primary">mraZ</name>
    <name evidence="10" type="ORF">GL279_09490</name>
</gene>
<evidence type="ECO:0000313" key="10">
    <source>
        <dbReference type="EMBL" id="MTH34830.1"/>
    </source>
</evidence>
<dbReference type="PROSITE" id="PS51740">
    <property type="entry name" value="SPOVT_ABRB"/>
    <property type="match status" value="2"/>
</dbReference>
<proteinExistence type="inferred from homology"/>
<name>A0A844H5W8_9RHOB</name>
<dbReference type="NCBIfam" id="NF001476">
    <property type="entry name" value="PRK00326.2-2"/>
    <property type="match status" value="1"/>
</dbReference>
<evidence type="ECO:0000256" key="5">
    <source>
        <dbReference type="ARBA" id="ARBA00023125"/>
    </source>
</evidence>
<dbReference type="InterPro" id="IPR035644">
    <property type="entry name" value="MraZ_C"/>
</dbReference>
<evidence type="ECO:0000313" key="11">
    <source>
        <dbReference type="Proteomes" id="UP000442533"/>
    </source>
</evidence>